<dbReference type="PROSITE" id="PS50943">
    <property type="entry name" value="HTH_CROC1"/>
    <property type="match status" value="1"/>
</dbReference>
<dbReference type="AlphaFoldDB" id="A0A2N6UL03"/>
<dbReference type="GO" id="GO:0003677">
    <property type="term" value="F:DNA binding"/>
    <property type="evidence" value="ECO:0007669"/>
    <property type="project" value="UniProtKB-KW"/>
</dbReference>
<dbReference type="RefSeq" id="WP_102197542.1">
    <property type="nucleotide sequence ID" value="NZ_PNHP01000001.1"/>
</dbReference>
<feature type="domain" description="HTH cro/C1-type" evidence="2">
    <location>
        <begin position="9"/>
        <end position="63"/>
    </location>
</feature>
<gene>
    <name evidence="3" type="ORF">CJ192_01795</name>
</gene>
<evidence type="ECO:0000259" key="2">
    <source>
        <dbReference type="PROSITE" id="PS50943"/>
    </source>
</evidence>
<organism evidence="3 4">
    <name type="scientific">Anaerococcus hydrogenalis</name>
    <dbReference type="NCBI Taxonomy" id="33029"/>
    <lineage>
        <taxon>Bacteria</taxon>
        <taxon>Bacillati</taxon>
        <taxon>Bacillota</taxon>
        <taxon>Tissierellia</taxon>
        <taxon>Tissierellales</taxon>
        <taxon>Peptoniphilaceae</taxon>
        <taxon>Anaerococcus</taxon>
    </lineage>
</organism>
<keyword evidence="1" id="KW-0238">DNA-binding</keyword>
<dbReference type="GO" id="GO:0003700">
    <property type="term" value="F:DNA-binding transcription factor activity"/>
    <property type="evidence" value="ECO:0007669"/>
    <property type="project" value="TreeGrafter"/>
</dbReference>
<reference evidence="3 4" key="1">
    <citation type="submission" date="2017-09" db="EMBL/GenBank/DDBJ databases">
        <title>Bacterial strain isolated from the female urinary microbiota.</title>
        <authorList>
            <person name="Thomas-White K."/>
            <person name="Kumar N."/>
            <person name="Forster S."/>
            <person name="Putonti C."/>
            <person name="Lawley T."/>
            <person name="Wolfe A.J."/>
        </authorList>
    </citation>
    <scope>NUCLEOTIDE SEQUENCE [LARGE SCALE GENOMIC DNA]</scope>
    <source>
        <strain evidence="3 4">UMB0204</strain>
    </source>
</reference>
<dbReference type="Gene3D" id="1.10.260.40">
    <property type="entry name" value="lambda repressor-like DNA-binding domains"/>
    <property type="match status" value="1"/>
</dbReference>
<dbReference type="InterPro" id="IPR010982">
    <property type="entry name" value="Lambda_DNA-bd_dom_sf"/>
</dbReference>
<dbReference type="PANTHER" id="PTHR46797:SF1">
    <property type="entry name" value="METHYLPHOSPHONATE SYNTHASE"/>
    <property type="match status" value="1"/>
</dbReference>
<dbReference type="Proteomes" id="UP000235658">
    <property type="component" value="Unassembled WGS sequence"/>
</dbReference>
<dbReference type="SMART" id="SM00530">
    <property type="entry name" value="HTH_XRE"/>
    <property type="match status" value="1"/>
</dbReference>
<dbReference type="PANTHER" id="PTHR46797">
    <property type="entry name" value="HTH-TYPE TRANSCRIPTIONAL REGULATOR"/>
    <property type="match status" value="1"/>
</dbReference>
<accession>A0A2N6UL03</accession>
<sequence length="185" mass="21374">MGNTISENLSFFRRKKGYTQKELAKKTGLSVSFISHIENKVSEPSDENLIKIADALDVSVSDLKVDDNLKKLKNDDIELIKLLTKLTSNSKISWKLEHSSNYRSVLVTNINDVNYNLRYSSNRNGDVYFIVLNIDSDLVKTPISIRSDVNNNYDYLFELVQSINNLERNQYPIFKFLKDLEKLDE</sequence>
<name>A0A2N6UL03_9FIRM</name>
<dbReference type="GO" id="GO:0005829">
    <property type="term" value="C:cytosol"/>
    <property type="evidence" value="ECO:0007669"/>
    <property type="project" value="TreeGrafter"/>
</dbReference>
<protein>
    <recommendedName>
        <fullName evidence="2">HTH cro/C1-type domain-containing protein</fullName>
    </recommendedName>
</protein>
<proteinExistence type="predicted"/>
<dbReference type="CDD" id="cd00093">
    <property type="entry name" value="HTH_XRE"/>
    <property type="match status" value="1"/>
</dbReference>
<comment type="caution">
    <text evidence="3">The sequence shown here is derived from an EMBL/GenBank/DDBJ whole genome shotgun (WGS) entry which is preliminary data.</text>
</comment>
<evidence type="ECO:0000313" key="4">
    <source>
        <dbReference type="Proteomes" id="UP000235658"/>
    </source>
</evidence>
<dbReference type="InterPro" id="IPR050807">
    <property type="entry name" value="TransReg_Diox_bact_type"/>
</dbReference>
<dbReference type="InterPro" id="IPR001387">
    <property type="entry name" value="Cro/C1-type_HTH"/>
</dbReference>
<dbReference type="GeneID" id="84577909"/>
<dbReference type="Pfam" id="PF01381">
    <property type="entry name" value="HTH_3"/>
    <property type="match status" value="1"/>
</dbReference>
<evidence type="ECO:0000256" key="1">
    <source>
        <dbReference type="ARBA" id="ARBA00023125"/>
    </source>
</evidence>
<dbReference type="SUPFAM" id="SSF47413">
    <property type="entry name" value="lambda repressor-like DNA-binding domains"/>
    <property type="match status" value="1"/>
</dbReference>
<evidence type="ECO:0000313" key="3">
    <source>
        <dbReference type="EMBL" id="PMC82487.1"/>
    </source>
</evidence>
<dbReference type="EMBL" id="PNHP01000001">
    <property type="protein sequence ID" value="PMC82487.1"/>
    <property type="molecule type" value="Genomic_DNA"/>
</dbReference>